<dbReference type="EMBL" id="JAPFFI010000009">
    <property type="protein sequence ID" value="KAJ6382684.1"/>
    <property type="molecule type" value="Genomic_DNA"/>
</dbReference>
<reference evidence="1" key="1">
    <citation type="submission" date="2022-10" db="EMBL/GenBank/DDBJ databases">
        <authorList>
            <person name="Hyden B.L."/>
            <person name="Feng K."/>
            <person name="Yates T."/>
            <person name="Jawdy S."/>
            <person name="Smart L.B."/>
            <person name="Muchero W."/>
        </authorList>
    </citation>
    <scope>NUCLEOTIDE SEQUENCE</scope>
    <source>
        <tissue evidence="1">Shoot tip</tissue>
    </source>
</reference>
<organism evidence="1 2">
    <name type="scientific">Salix suchowensis</name>
    <dbReference type="NCBI Taxonomy" id="1278906"/>
    <lineage>
        <taxon>Eukaryota</taxon>
        <taxon>Viridiplantae</taxon>
        <taxon>Streptophyta</taxon>
        <taxon>Embryophyta</taxon>
        <taxon>Tracheophyta</taxon>
        <taxon>Spermatophyta</taxon>
        <taxon>Magnoliopsida</taxon>
        <taxon>eudicotyledons</taxon>
        <taxon>Gunneridae</taxon>
        <taxon>Pentapetalae</taxon>
        <taxon>rosids</taxon>
        <taxon>fabids</taxon>
        <taxon>Malpighiales</taxon>
        <taxon>Salicaceae</taxon>
        <taxon>Saliceae</taxon>
        <taxon>Salix</taxon>
    </lineage>
</organism>
<comment type="caution">
    <text evidence="1">The sequence shown here is derived from an EMBL/GenBank/DDBJ whole genome shotgun (WGS) entry which is preliminary data.</text>
</comment>
<gene>
    <name evidence="1" type="ORF">OIU77_031172</name>
</gene>
<dbReference type="Proteomes" id="UP001141253">
    <property type="component" value="Chromosome 6"/>
</dbReference>
<reference evidence="1" key="2">
    <citation type="journal article" date="2023" name="Int. J. Mol. Sci.">
        <title>De Novo Assembly and Annotation of 11 Diverse Shrub Willow (Salix) Genomes Reveals Novel Gene Organization in Sex-Linked Regions.</title>
        <authorList>
            <person name="Hyden B."/>
            <person name="Feng K."/>
            <person name="Yates T.B."/>
            <person name="Jawdy S."/>
            <person name="Cereghino C."/>
            <person name="Smart L.B."/>
            <person name="Muchero W."/>
        </authorList>
    </citation>
    <scope>NUCLEOTIDE SEQUENCE</scope>
    <source>
        <tissue evidence="1">Shoot tip</tissue>
    </source>
</reference>
<evidence type="ECO:0000313" key="2">
    <source>
        <dbReference type="Proteomes" id="UP001141253"/>
    </source>
</evidence>
<name>A0ABQ9BEJ0_9ROSI</name>
<accession>A0ABQ9BEJ0</accession>
<protein>
    <submittedName>
        <fullName evidence="1">Uncharacterized protein</fullName>
    </submittedName>
</protein>
<keyword evidence="2" id="KW-1185">Reference proteome</keyword>
<sequence>MHLPIDLCESLSTICTALVILVASSDLPFLLDHHRLYSLLKAKIRLNFSL</sequence>
<proteinExistence type="predicted"/>
<evidence type="ECO:0000313" key="1">
    <source>
        <dbReference type="EMBL" id="KAJ6382684.1"/>
    </source>
</evidence>